<evidence type="ECO:0000313" key="12">
    <source>
        <dbReference type="EMBL" id="MBC5763786.1"/>
    </source>
</evidence>
<comment type="subcellular location">
    <subcellularLocation>
        <location evidence="9">Cell membrane</location>
        <topology evidence="9">Peripheral membrane protein</topology>
    </subcellularLocation>
</comment>
<dbReference type="HAMAP" id="MF_01917">
    <property type="entry name" value="Cardiolipin_synth_ClsB"/>
    <property type="match status" value="1"/>
</dbReference>
<proteinExistence type="inferred from homology"/>
<feature type="region of interest" description="Disordered" evidence="10">
    <location>
        <begin position="126"/>
        <end position="235"/>
    </location>
</feature>
<keyword evidence="1 9" id="KW-1003">Cell membrane</keyword>
<keyword evidence="7 9" id="KW-0594">Phospholipid biosynthesis</keyword>
<feature type="active site" evidence="9">
    <location>
        <position position="411"/>
    </location>
</feature>
<feature type="domain" description="PLD phosphodiesterase" evidence="11">
    <location>
        <begin position="406"/>
        <end position="433"/>
    </location>
</feature>
<keyword evidence="13" id="KW-1185">Reference proteome</keyword>
<sequence>MGGDSGTGALRTPEGVRGRRPTPRAKAGLYKKSSPIKRTAAHERNPRFAPAADRDDGQHPQGVHQLQPPLHPARAARRRAQGGRRRRVPAGGAGHARGAWAQGRRGLAGRAALRVPRGQHLAAVRVRQEHGVPQGAPRQRGDVEVPDRALPEPRRVDHGPREARPVALRDPHPGPGARRARDLRAPGPGGKPPAAAAGPAVRHDPQRGAARGPARRRRRLQRLAPPRERPALGNLRPARGVRHRVRRAGQDLPVDLPDPVAGPHLRAQLLRALAGGVAPQALVAPVGPCAPCRGAAPVSDWKWTSGNKFDLLENGEEFYPRVFACIANAKREVILETFILFEDKVGLQLHEALIAAARRGVEVDITIDGWGSPDFSPRFMASLAEAGVRVHVFDPGPRPFGWRPKVLRRMHRKIVVIDGEVAFVGGINYSADHLADYGPEAKQDYSVEIHGPLVAEIHRFCHAALAEGQRHSQYRQWWRWRRHLRNVADEMPNAGSAQGTFVIRDNRRHMNDIERHYRIAIRAARKRIVIANAYFFPGYGLIKELKRAARRGVDVRLILQGEPDMPIVKIAASMLYHHLIRSGVRIFEYCERPFHGKVAVADDEWATVGSSNLDPLSLALNLEANVVIRDRGFNAELSKKLEHLMQHSCKHIVEDDLEELKGWAWVRSFAAYHFARRYPGWASWLPRHVPRLFTPPAPRPATEKA</sequence>
<dbReference type="SUPFAM" id="SSF56024">
    <property type="entry name" value="Phospholipase D/nuclease"/>
    <property type="match status" value="2"/>
</dbReference>
<dbReference type="AlphaFoldDB" id="A0A923M4P0"/>
<comment type="catalytic activity">
    <reaction evidence="9">
        <text>2 a 1,2-diacyl-sn-glycero-3-phospho-(1'-sn-glycerol) = a cardiolipin + glycerol</text>
        <dbReference type="Rhea" id="RHEA:31451"/>
        <dbReference type="ChEBI" id="CHEBI:17754"/>
        <dbReference type="ChEBI" id="CHEBI:62237"/>
        <dbReference type="ChEBI" id="CHEBI:64716"/>
    </reaction>
</comment>
<dbReference type="InterPro" id="IPR025202">
    <property type="entry name" value="PLD-like_dom"/>
</dbReference>
<dbReference type="InterPro" id="IPR001736">
    <property type="entry name" value="PLipase_D/transphosphatidylase"/>
</dbReference>
<protein>
    <recommendedName>
        <fullName evidence="9">Cardiolipin synthase B</fullName>
        <shortName evidence="9">CL synthase</shortName>
        <ecNumber evidence="9">2.7.8.-</ecNumber>
    </recommendedName>
</protein>
<dbReference type="GO" id="GO:0008808">
    <property type="term" value="F:cardiolipin synthase activity"/>
    <property type="evidence" value="ECO:0007669"/>
    <property type="project" value="InterPro"/>
</dbReference>
<feature type="region of interest" description="Disordered" evidence="10">
    <location>
        <begin position="1"/>
        <end position="104"/>
    </location>
</feature>
<feature type="domain" description="PLD phosphodiesterase" evidence="11">
    <location>
        <begin position="595"/>
        <end position="617"/>
    </location>
</feature>
<feature type="active site" evidence="9">
    <location>
        <position position="602"/>
    </location>
</feature>
<keyword evidence="5 9" id="KW-0443">Lipid metabolism</keyword>
<dbReference type="InterPro" id="IPR030872">
    <property type="entry name" value="Cardiolipin_synth_ClsB"/>
</dbReference>
<dbReference type="Pfam" id="PF13091">
    <property type="entry name" value="PLDc_2"/>
    <property type="match status" value="2"/>
</dbReference>
<feature type="compositionally biased region" description="Basic residues" evidence="10">
    <location>
        <begin position="74"/>
        <end position="88"/>
    </location>
</feature>
<evidence type="ECO:0000256" key="1">
    <source>
        <dbReference type="ARBA" id="ARBA00022475"/>
    </source>
</evidence>
<feature type="compositionally biased region" description="Basic and acidic residues" evidence="10">
    <location>
        <begin position="139"/>
        <end position="172"/>
    </location>
</feature>
<name>A0A923M4P0_9BURK</name>
<reference evidence="12" key="1">
    <citation type="submission" date="2020-08" db="EMBL/GenBank/DDBJ databases">
        <title>Ramlibacter sp. GTP1 16S ribosomal RNA gene genome sequencing and assembly.</title>
        <authorList>
            <person name="Kang M."/>
        </authorList>
    </citation>
    <scope>NUCLEOTIDE SEQUENCE</scope>
    <source>
        <strain evidence="12">GTP1</strain>
    </source>
</reference>
<keyword evidence="6 9" id="KW-0472">Membrane</keyword>
<comment type="similarity">
    <text evidence="9">Belongs to the phospholipase D family. Cardiolipin synthase subfamily. ClsB sub-subfamily.</text>
</comment>
<evidence type="ECO:0000256" key="6">
    <source>
        <dbReference type="ARBA" id="ARBA00023136"/>
    </source>
</evidence>
<evidence type="ECO:0000256" key="8">
    <source>
        <dbReference type="ARBA" id="ARBA00023264"/>
    </source>
</evidence>
<accession>A0A923M4P0</accession>
<feature type="active site" evidence="9">
    <location>
        <position position="413"/>
    </location>
</feature>
<keyword evidence="8 9" id="KW-1208">Phospholipid metabolism</keyword>
<dbReference type="PANTHER" id="PTHR21248">
    <property type="entry name" value="CARDIOLIPIN SYNTHASE"/>
    <property type="match status" value="1"/>
</dbReference>
<dbReference type="NCBIfam" id="NF008427">
    <property type="entry name" value="PRK11263.1"/>
    <property type="match status" value="1"/>
</dbReference>
<evidence type="ECO:0000256" key="10">
    <source>
        <dbReference type="SAM" id="MobiDB-lite"/>
    </source>
</evidence>
<dbReference type="GO" id="GO:0005886">
    <property type="term" value="C:plasma membrane"/>
    <property type="evidence" value="ECO:0007669"/>
    <property type="project" value="UniProtKB-SubCell"/>
</dbReference>
<keyword evidence="3 9" id="KW-0808">Transferase</keyword>
<evidence type="ECO:0000256" key="4">
    <source>
        <dbReference type="ARBA" id="ARBA00022737"/>
    </source>
</evidence>
<organism evidence="12 13">
    <name type="scientific">Ramlibacter albus</name>
    <dbReference type="NCBI Taxonomy" id="2079448"/>
    <lineage>
        <taxon>Bacteria</taxon>
        <taxon>Pseudomonadati</taxon>
        <taxon>Pseudomonadota</taxon>
        <taxon>Betaproteobacteria</taxon>
        <taxon>Burkholderiales</taxon>
        <taxon>Comamonadaceae</taxon>
        <taxon>Ramlibacter</taxon>
    </lineage>
</organism>
<evidence type="ECO:0000256" key="7">
    <source>
        <dbReference type="ARBA" id="ARBA00023209"/>
    </source>
</evidence>
<evidence type="ECO:0000256" key="9">
    <source>
        <dbReference type="HAMAP-Rule" id="MF_01917"/>
    </source>
</evidence>
<evidence type="ECO:0000256" key="5">
    <source>
        <dbReference type="ARBA" id="ARBA00023098"/>
    </source>
</evidence>
<feature type="active site" evidence="9">
    <location>
        <position position="418"/>
    </location>
</feature>
<keyword evidence="2 9" id="KW-0444">Lipid biosynthesis</keyword>
<feature type="active site" evidence="9">
    <location>
        <position position="597"/>
    </location>
</feature>
<comment type="function">
    <text evidence="9">Catalyzes the phosphatidyl group transfer from one phosphatidylglycerol molecule to another to form cardiolipin (CL) (diphosphatidylglycerol) and glycerol.</text>
</comment>
<evidence type="ECO:0000259" key="11">
    <source>
        <dbReference type="PROSITE" id="PS50035"/>
    </source>
</evidence>
<dbReference type="CDD" id="cd09159">
    <property type="entry name" value="PLDc_ybhO_like_2"/>
    <property type="match status" value="1"/>
</dbReference>
<feature type="active site" evidence="9">
    <location>
        <position position="595"/>
    </location>
</feature>
<dbReference type="GO" id="GO:0032049">
    <property type="term" value="P:cardiolipin biosynthetic process"/>
    <property type="evidence" value="ECO:0007669"/>
    <property type="project" value="InterPro"/>
</dbReference>
<dbReference type="PANTHER" id="PTHR21248:SF23">
    <property type="entry name" value="CARDIOLIPIN SYNTHASE B"/>
    <property type="match status" value="1"/>
</dbReference>
<gene>
    <name evidence="9 12" type="primary">clsB</name>
    <name evidence="12" type="ORF">H8R02_04950</name>
</gene>
<comment type="caution">
    <text evidence="12">The sequence shown here is derived from an EMBL/GenBank/DDBJ whole genome shotgun (WGS) entry which is preliminary data.</text>
</comment>
<keyword evidence="4" id="KW-0677">Repeat</keyword>
<dbReference type="PROSITE" id="PS50035">
    <property type="entry name" value="PLD"/>
    <property type="match status" value="2"/>
</dbReference>
<dbReference type="EMBL" id="JACORU010000001">
    <property type="protein sequence ID" value="MBC5763786.1"/>
    <property type="molecule type" value="Genomic_DNA"/>
</dbReference>
<dbReference type="Gene3D" id="3.30.870.10">
    <property type="entry name" value="Endonuclease Chain A"/>
    <property type="match status" value="2"/>
</dbReference>
<dbReference type="Proteomes" id="UP000596827">
    <property type="component" value="Unassembled WGS sequence"/>
</dbReference>
<evidence type="ECO:0000256" key="3">
    <source>
        <dbReference type="ARBA" id="ARBA00022679"/>
    </source>
</evidence>
<dbReference type="SMART" id="SM00155">
    <property type="entry name" value="PLDc"/>
    <property type="match status" value="2"/>
</dbReference>
<dbReference type="EC" id="2.7.8.-" evidence="9"/>
<feature type="compositionally biased region" description="Basic and acidic residues" evidence="10">
    <location>
        <begin position="40"/>
        <end position="58"/>
    </location>
</feature>
<dbReference type="CDD" id="cd09110">
    <property type="entry name" value="PLDc_CLS_1"/>
    <property type="match status" value="1"/>
</dbReference>
<evidence type="ECO:0000256" key="2">
    <source>
        <dbReference type="ARBA" id="ARBA00022516"/>
    </source>
</evidence>
<evidence type="ECO:0000313" key="13">
    <source>
        <dbReference type="Proteomes" id="UP000596827"/>
    </source>
</evidence>